<protein>
    <submittedName>
        <fullName evidence="1">Uncharacterized protein</fullName>
    </submittedName>
</protein>
<dbReference type="EMBL" id="LS483452">
    <property type="protein sequence ID" value="SQH77476.1"/>
    <property type="molecule type" value="Genomic_DNA"/>
</dbReference>
<accession>A0A330M4G7</accession>
<name>A0A330M4G7_9GAMM</name>
<sequence length="59" mass="6693">MTSYPSNYLVNLSSALFGSAKVIDDIDGWYSDMLDYSWNMRALGFFRDSSAIDNVFPVK</sequence>
<evidence type="ECO:0000313" key="1">
    <source>
        <dbReference type="EMBL" id="SQH77476.1"/>
    </source>
</evidence>
<evidence type="ECO:0000313" key="2">
    <source>
        <dbReference type="Proteomes" id="UP000250123"/>
    </source>
</evidence>
<dbReference type="AlphaFoldDB" id="A0A330M4G7"/>
<organism evidence="1 2">
    <name type="scientific">Shewanella benthica</name>
    <dbReference type="NCBI Taxonomy" id="43661"/>
    <lineage>
        <taxon>Bacteria</taxon>
        <taxon>Pseudomonadati</taxon>
        <taxon>Pseudomonadota</taxon>
        <taxon>Gammaproteobacteria</taxon>
        <taxon>Alteromonadales</taxon>
        <taxon>Shewanellaceae</taxon>
        <taxon>Shewanella</taxon>
    </lineage>
</organism>
<gene>
    <name evidence="1" type="ORF">SHEWBE_3513</name>
</gene>
<dbReference type="Proteomes" id="UP000250123">
    <property type="component" value="Chromosome SHEWBE"/>
</dbReference>
<reference evidence="2" key="1">
    <citation type="submission" date="2018-06" db="EMBL/GenBank/DDBJ databases">
        <authorList>
            <person name="Cea G.-C."/>
            <person name="William W."/>
        </authorList>
    </citation>
    <scope>NUCLEOTIDE SEQUENCE [LARGE SCALE GENOMIC DNA]</scope>
    <source>
        <strain evidence="2">DB21MT-2</strain>
    </source>
</reference>
<dbReference type="KEGG" id="sbk:SHEWBE_3513"/>
<proteinExistence type="predicted"/>